<dbReference type="EMBL" id="JBHFFA010000003">
    <property type="protein sequence ID" value="KAL2633310.1"/>
    <property type="molecule type" value="Genomic_DNA"/>
</dbReference>
<evidence type="ECO:0000313" key="3">
    <source>
        <dbReference type="Proteomes" id="UP001605036"/>
    </source>
</evidence>
<sequence>MASGGTRLPTIVSSSLVQLMGWDRYFPAQDAEETEGTETRGTAGDSSRCTKARVRKAISGLRALDDMELVKSLVYESLRTDPPIPYQYATREAGSDR</sequence>
<dbReference type="Proteomes" id="UP001605036">
    <property type="component" value="Unassembled WGS sequence"/>
</dbReference>
<accession>A0ABD1YS50</accession>
<evidence type="ECO:0000313" key="2">
    <source>
        <dbReference type="EMBL" id="KAL2633310.1"/>
    </source>
</evidence>
<protein>
    <submittedName>
        <fullName evidence="2">Uncharacterized protein</fullName>
    </submittedName>
</protein>
<feature type="region of interest" description="Disordered" evidence="1">
    <location>
        <begin position="29"/>
        <end position="49"/>
    </location>
</feature>
<keyword evidence="3" id="KW-1185">Reference proteome</keyword>
<reference evidence="2 3" key="1">
    <citation type="submission" date="2024-09" db="EMBL/GenBank/DDBJ databases">
        <title>Chromosome-scale assembly of Riccia fluitans.</title>
        <authorList>
            <person name="Paukszto L."/>
            <person name="Sawicki J."/>
            <person name="Karawczyk K."/>
            <person name="Piernik-Szablinska J."/>
            <person name="Szczecinska M."/>
            <person name="Mazdziarz M."/>
        </authorList>
    </citation>
    <scope>NUCLEOTIDE SEQUENCE [LARGE SCALE GENOMIC DNA]</scope>
    <source>
        <strain evidence="2">Rf_01</strain>
        <tissue evidence="2">Aerial parts of the thallus</tissue>
    </source>
</reference>
<dbReference type="AlphaFoldDB" id="A0ABD1YS50"/>
<name>A0ABD1YS50_9MARC</name>
<comment type="caution">
    <text evidence="2">The sequence shown here is derived from an EMBL/GenBank/DDBJ whole genome shotgun (WGS) entry which is preliminary data.</text>
</comment>
<proteinExistence type="predicted"/>
<evidence type="ECO:0000256" key="1">
    <source>
        <dbReference type="SAM" id="MobiDB-lite"/>
    </source>
</evidence>
<organism evidence="2 3">
    <name type="scientific">Riccia fluitans</name>
    <dbReference type="NCBI Taxonomy" id="41844"/>
    <lineage>
        <taxon>Eukaryota</taxon>
        <taxon>Viridiplantae</taxon>
        <taxon>Streptophyta</taxon>
        <taxon>Embryophyta</taxon>
        <taxon>Marchantiophyta</taxon>
        <taxon>Marchantiopsida</taxon>
        <taxon>Marchantiidae</taxon>
        <taxon>Marchantiales</taxon>
        <taxon>Ricciaceae</taxon>
        <taxon>Riccia</taxon>
    </lineage>
</organism>
<gene>
    <name evidence="2" type="ORF">R1flu_004789</name>
</gene>